<protein>
    <recommendedName>
        <fullName evidence="4">DUF4878 domain-containing protein</fullName>
    </recommendedName>
</protein>
<organism evidence="2 3">
    <name type="scientific">Agrococcus pavilionensis RW1</name>
    <dbReference type="NCBI Taxonomy" id="1330458"/>
    <lineage>
        <taxon>Bacteria</taxon>
        <taxon>Bacillati</taxon>
        <taxon>Actinomycetota</taxon>
        <taxon>Actinomycetes</taxon>
        <taxon>Micrococcales</taxon>
        <taxon>Microbacteriaceae</taxon>
        <taxon>Agrococcus</taxon>
    </lineage>
</organism>
<evidence type="ECO:0000256" key="1">
    <source>
        <dbReference type="SAM" id="MobiDB-lite"/>
    </source>
</evidence>
<sequence length="351" mass="37284">MAGEMPQFEMPPPVAPRIEDVPPAAPSPPAPEVRESAALPDASDPVRASRAFLLKHVAAAALVGLAIGAGVPATLEAAERAAAGAALESLRATALDYVDAIADGDSRRASEMVPIRGLAYAAPPEVLRSARPIEVPELEVVHIEGDRGTAEVHYRVRGVDVFRTLQAERIDGEWQLRTSLAEALDLGGLDPGMHASIVGVQLTGFLPVLLYPGVYELDEVAGAVLVVGGNVFTVDGDPRTPTEPELTVTVVRAVGDRATELAAAQVDACWQRNGCLVPHASRIRFDDRVHVAGVDPIARTVDLSVGFMTLDEPGRESFDVQVRVTLDEHDRPLRWECGEPGWFGTALEACG</sequence>
<dbReference type="RefSeq" id="WP_021011875.1">
    <property type="nucleotide sequence ID" value="NZ_ASHR01000047.1"/>
</dbReference>
<dbReference type="OrthoDB" id="5099832at2"/>
<proteinExistence type="predicted"/>
<evidence type="ECO:0000313" key="2">
    <source>
        <dbReference type="EMBL" id="ERG62902.1"/>
    </source>
</evidence>
<reference evidence="2 3" key="1">
    <citation type="journal article" date="2013" name="Genome Announc.">
        <title>First draft genome sequence from a member of the genus agrococcus, isolated from modern microbialites.</title>
        <authorList>
            <person name="White R.A.III."/>
            <person name="Grassa C.J."/>
            <person name="Suttle C.A."/>
        </authorList>
    </citation>
    <scope>NUCLEOTIDE SEQUENCE [LARGE SCALE GENOMIC DNA]</scope>
    <source>
        <strain evidence="2 3">RW1</strain>
    </source>
</reference>
<accession>U1LLW2</accession>
<name>U1LLW2_9MICO</name>
<dbReference type="AlphaFoldDB" id="U1LLW2"/>
<dbReference type="Proteomes" id="UP000016462">
    <property type="component" value="Unassembled WGS sequence"/>
</dbReference>
<gene>
    <name evidence="2" type="ORF">L332_00265</name>
</gene>
<evidence type="ECO:0000313" key="3">
    <source>
        <dbReference type="Proteomes" id="UP000016462"/>
    </source>
</evidence>
<evidence type="ECO:0008006" key="4">
    <source>
        <dbReference type="Google" id="ProtNLM"/>
    </source>
</evidence>
<comment type="caution">
    <text evidence="2">The sequence shown here is derived from an EMBL/GenBank/DDBJ whole genome shotgun (WGS) entry which is preliminary data.</text>
</comment>
<dbReference type="EMBL" id="ASHR01000047">
    <property type="protein sequence ID" value="ERG62902.1"/>
    <property type="molecule type" value="Genomic_DNA"/>
</dbReference>
<keyword evidence="3" id="KW-1185">Reference proteome</keyword>
<feature type="region of interest" description="Disordered" evidence="1">
    <location>
        <begin position="1"/>
        <end position="41"/>
    </location>
</feature>